<accession>A0AAD4F6D7</accession>
<dbReference type="InterPro" id="IPR011013">
    <property type="entry name" value="Gal_mutarotase_sf_dom"/>
</dbReference>
<dbReference type="GO" id="GO:0004034">
    <property type="term" value="F:aldose 1-epimerase activity"/>
    <property type="evidence" value="ECO:0007669"/>
    <property type="project" value="TreeGrafter"/>
</dbReference>
<keyword evidence="2" id="KW-0413">Isomerase</keyword>
<dbReference type="Pfam" id="PF01263">
    <property type="entry name" value="Aldose_epim"/>
    <property type="match status" value="1"/>
</dbReference>
<dbReference type="PROSITE" id="PS00545">
    <property type="entry name" value="ALDOSE_1_EPIMERASE"/>
    <property type="match status" value="1"/>
</dbReference>
<evidence type="ECO:0000256" key="3">
    <source>
        <dbReference type="ARBA" id="ARBA00023277"/>
    </source>
</evidence>
<dbReference type="GO" id="GO:0033499">
    <property type="term" value="P:galactose catabolic process via UDP-galactose, Leloir pathway"/>
    <property type="evidence" value="ECO:0007669"/>
    <property type="project" value="TreeGrafter"/>
</dbReference>
<dbReference type="EMBL" id="JAHCVI010000001">
    <property type="protein sequence ID" value="KAG7294146.1"/>
    <property type="molecule type" value="Genomic_DNA"/>
</dbReference>
<dbReference type="InterPro" id="IPR014718">
    <property type="entry name" value="GH-type_carb-bd"/>
</dbReference>
<dbReference type="InterPro" id="IPR008183">
    <property type="entry name" value="Aldose_1/G6P_1-epimerase"/>
</dbReference>
<dbReference type="Proteomes" id="UP001197093">
    <property type="component" value="Unassembled WGS sequence"/>
</dbReference>
<dbReference type="Gene3D" id="2.70.98.10">
    <property type="match status" value="1"/>
</dbReference>
<organism evidence="4 5">
    <name type="scientific">Staphylotrichum longicolle</name>
    <dbReference type="NCBI Taxonomy" id="669026"/>
    <lineage>
        <taxon>Eukaryota</taxon>
        <taxon>Fungi</taxon>
        <taxon>Dikarya</taxon>
        <taxon>Ascomycota</taxon>
        <taxon>Pezizomycotina</taxon>
        <taxon>Sordariomycetes</taxon>
        <taxon>Sordariomycetidae</taxon>
        <taxon>Sordariales</taxon>
        <taxon>Chaetomiaceae</taxon>
        <taxon>Staphylotrichum</taxon>
    </lineage>
</organism>
<dbReference type="GO" id="GO:0006006">
    <property type="term" value="P:glucose metabolic process"/>
    <property type="evidence" value="ECO:0007669"/>
    <property type="project" value="TreeGrafter"/>
</dbReference>
<dbReference type="CDD" id="cd09019">
    <property type="entry name" value="galactose_mutarotase_like"/>
    <property type="match status" value="1"/>
</dbReference>
<keyword evidence="5" id="KW-1185">Reference proteome</keyword>
<evidence type="ECO:0000313" key="5">
    <source>
        <dbReference type="Proteomes" id="UP001197093"/>
    </source>
</evidence>
<reference evidence="4" key="1">
    <citation type="submission" date="2023-02" db="EMBL/GenBank/DDBJ databases">
        <authorList>
            <person name="Palmer J.M."/>
        </authorList>
    </citation>
    <scope>NUCLEOTIDE SEQUENCE</scope>
    <source>
        <strain evidence="4">FW57</strain>
    </source>
</reference>
<dbReference type="FunFam" id="2.70.98.10:FF:000015">
    <property type="entry name" value="Aldose 1-epimerase, putative"/>
    <property type="match status" value="1"/>
</dbReference>
<dbReference type="PANTHER" id="PTHR10091:SF0">
    <property type="entry name" value="GALACTOSE MUTAROTASE"/>
    <property type="match status" value="1"/>
</dbReference>
<name>A0AAD4F6D7_9PEZI</name>
<dbReference type="PANTHER" id="PTHR10091">
    <property type="entry name" value="ALDOSE-1-EPIMERASE"/>
    <property type="match status" value="1"/>
</dbReference>
<keyword evidence="3" id="KW-0119">Carbohydrate metabolism</keyword>
<dbReference type="InterPro" id="IPR047215">
    <property type="entry name" value="Galactose_mutarotase-like"/>
</dbReference>
<comment type="similarity">
    <text evidence="1">Belongs to the aldose epimerase family.</text>
</comment>
<protein>
    <recommendedName>
        <fullName evidence="6">Aldose 1-epimerase</fullName>
    </recommendedName>
</protein>
<sequence>MADAPVSFLPLGAIIQELRVGGVNIVQGFPEQSQYQSHNDPYFGETIGRVANRIKGAKIDSLNGKTYTLAANNGPNNLHGGLVGWGKKIWNGPTPVGVRQIPGVDGLEGGESVKFSLVSEDGDEGFPGTVEVSVVYTVGKQVQGGKEVIVLGIEYEAELVGGADETVINMTNHSYFNLSGGPTIEDTVVTIATNNYLPVDDGGIPTGGPKAFSKFESNKAFTLGAQEPDIDDCFVVNEAPNTVPIDTRSAPLTKLVSAEHPETKIHLEVLSTEPAFQFYTGKYISVPEVAGVPARGARSGFCVEPSRWVNACNVDDWKSQMLLKKGEKYGCRIVYRAWKE</sequence>
<dbReference type="AlphaFoldDB" id="A0AAD4F6D7"/>
<comment type="caution">
    <text evidence="4">The sequence shown here is derived from an EMBL/GenBank/DDBJ whole genome shotgun (WGS) entry which is preliminary data.</text>
</comment>
<gene>
    <name evidence="4" type="ORF">NEMBOFW57_004214</name>
</gene>
<evidence type="ECO:0000256" key="1">
    <source>
        <dbReference type="ARBA" id="ARBA00006206"/>
    </source>
</evidence>
<proteinExistence type="inferred from homology"/>
<evidence type="ECO:0000313" key="4">
    <source>
        <dbReference type="EMBL" id="KAG7294146.1"/>
    </source>
</evidence>
<dbReference type="SUPFAM" id="SSF74650">
    <property type="entry name" value="Galactose mutarotase-like"/>
    <property type="match status" value="1"/>
</dbReference>
<dbReference type="InterPro" id="IPR018052">
    <property type="entry name" value="Ald1_epimerase_CS"/>
</dbReference>
<evidence type="ECO:0000256" key="2">
    <source>
        <dbReference type="ARBA" id="ARBA00023235"/>
    </source>
</evidence>
<evidence type="ECO:0008006" key="6">
    <source>
        <dbReference type="Google" id="ProtNLM"/>
    </source>
</evidence>
<dbReference type="GO" id="GO:0030246">
    <property type="term" value="F:carbohydrate binding"/>
    <property type="evidence" value="ECO:0007669"/>
    <property type="project" value="InterPro"/>
</dbReference>